<evidence type="ECO:0000313" key="3">
    <source>
        <dbReference type="Proteomes" id="UP000199228"/>
    </source>
</evidence>
<organism evidence="2 3">
    <name type="scientific">Eubacterium oxidoreducens</name>
    <dbReference type="NCBI Taxonomy" id="1732"/>
    <lineage>
        <taxon>Bacteria</taxon>
        <taxon>Bacillati</taxon>
        <taxon>Bacillota</taxon>
        <taxon>Clostridia</taxon>
        <taxon>Eubacteriales</taxon>
        <taxon>Eubacteriaceae</taxon>
        <taxon>Eubacterium</taxon>
    </lineage>
</organism>
<dbReference type="AlphaFoldDB" id="A0A1G6AKZ4"/>
<keyword evidence="1" id="KW-0175">Coiled coil</keyword>
<keyword evidence="3" id="KW-1185">Reference proteome</keyword>
<reference evidence="2 3" key="1">
    <citation type="submission" date="2016-10" db="EMBL/GenBank/DDBJ databases">
        <authorList>
            <person name="de Groot N.N."/>
        </authorList>
    </citation>
    <scope>NUCLEOTIDE SEQUENCE [LARGE SCALE GENOMIC DNA]</scope>
    <source>
        <strain evidence="2 3">DSM 3217</strain>
    </source>
</reference>
<evidence type="ECO:0000313" key="2">
    <source>
        <dbReference type="EMBL" id="SDB09056.1"/>
    </source>
</evidence>
<dbReference type="RefSeq" id="WP_176762270.1">
    <property type="nucleotide sequence ID" value="NZ_FMXR01000006.1"/>
</dbReference>
<accession>A0A1G6AKZ4</accession>
<dbReference type="EMBL" id="FMXR01000006">
    <property type="protein sequence ID" value="SDB09056.1"/>
    <property type="molecule type" value="Genomic_DNA"/>
</dbReference>
<evidence type="ECO:0000256" key="1">
    <source>
        <dbReference type="SAM" id="Coils"/>
    </source>
</evidence>
<sequence>MAEFDVNKFKQSLLGKKVPLLVLDNKWHHLFKGENKTEEIVEAERIVNEQMQRQSKLNEEIKEYKKLKNTLMQSIVDNMDGAEAASKDTLQEEKLDKNKELIEQLNQKIENAEDELLEVPHDLQEANLNLMILSMCFCYEKLHSNDAEAKEIAKWITSVRVELKKKIIKKQYCETKNREMYAYMDAILGPEVLDVFDIQYDESFDLKTPKSEIKVVSAEKNNEKGKENFKTEEQK</sequence>
<dbReference type="STRING" id="1732.SAMN02910417_00652"/>
<proteinExistence type="predicted"/>
<gene>
    <name evidence="2" type="ORF">SAMN02910417_00652</name>
</gene>
<protein>
    <submittedName>
        <fullName evidence="2">Uncharacterized protein</fullName>
    </submittedName>
</protein>
<dbReference type="Proteomes" id="UP000199228">
    <property type="component" value="Unassembled WGS sequence"/>
</dbReference>
<feature type="coiled-coil region" evidence="1">
    <location>
        <begin position="40"/>
        <end position="122"/>
    </location>
</feature>
<name>A0A1G6AKZ4_EUBOX</name>